<name>A0A7U0J4W6_9CAUD</name>
<gene>
    <name evidence="1" type="ORF">vBKpPFBKp27_077</name>
</gene>
<dbReference type="Gene3D" id="3.30.565.10">
    <property type="entry name" value="Histidine kinase-like ATPase, C-terminal domain"/>
    <property type="match status" value="1"/>
</dbReference>
<reference evidence="1 2" key="1">
    <citation type="submission" date="2020-12" db="EMBL/GenBank/DDBJ databases">
        <title>Genomic characterization of four novel bacteriophages infecting Klebsiella pneumoniae.</title>
        <authorList>
            <person name="Estrada Bonilla B."/>
            <person name="Costa A.R."/>
            <person name="van Rossum T."/>
            <person name="Hagedoorn S."/>
            <person name="Wallinga H."/>
            <person name="Xiao M."/>
            <person name="Song W."/>
            <person name="Haas P.-J."/>
            <person name="Nobrega F.L."/>
            <person name="Brouns S.J.J."/>
        </authorList>
    </citation>
    <scope>NUCLEOTIDE SEQUENCE [LARGE SCALE GENOMIC DNA]</scope>
</reference>
<sequence>MQVADMQNKSTSASLGAGETLAVSMVEDAAFLMMLSSNLYSNQLLAAIREPLCNAWDANIEAGTTDQPLKISITTDGELIIQDNGLGIPPEKIAQIYGTYGASTKRNDSKTTGGFGLGSKAPWALVDAFRVTSEYNGTKTVYNMARSVVENQGKPGITPMVSVPTTRSGLTVSFRLTLDQAQTAHTYLKYLVMHGEMNAELSWMGGEFEPMAKLGMSQEPGSWNTDDEVWYNKYMGNHRIFVRYGAVIYPMLFTEATSKATGMLSEFMEIVGIQRLLVQAAPDTLALTPAREALSSQKLTEDGLTDLCVQLVANMEKDIIAQIPSSIAATCKRMREGKFSKGQPAIGSTANILEEIQPNVVKRYLGSNLGSSIRMKYWKELKEAEHVGFKKLYQFTNPEWLYANQALWDLRKATTFGTLRTREAIYAFLRKHTIKRIMRGIAGADFISVKSLRFSTQENTWWGRNVYSDGFMRRIPFSGTQIVTYLENQVVFLTSRLKGIAASKSAYTGYVQGTSNAAWALKVDPRAKAADIAVVTANLEKLGFTVVDLTPGVAWDPAYQEILEAKEKRERKAKIKAEKPGNNLGTVSAYLKNGNWVNKGEITSCKEPSQVNQNPKYFISIDDIHGGMLGSFLHLKDATPEDLFDGVVVRNGIERRMAENRGAIDVDAYFIPRVKQVVLSKAFAKYVTKERQKALATQHRISSQDIKLCTKLGIKLPGLEKLRYDPYFERILDLTPSTVAVYAYTPEEYEKLNADENWDPIQTIMRGRLEELPFIKKLKVLRKDPMLRALGHGDGSVLQWLIQYPERASALKTIVLSALKNGTKS</sequence>
<evidence type="ECO:0000313" key="2">
    <source>
        <dbReference type="Proteomes" id="UP000596379"/>
    </source>
</evidence>
<dbReference type="Pfam" id="PF13589">
    <property type="entry name" value="HATPase_c_3"/>
    <property type="match status" value="1"/>
</dbReference>
<accession>A0A7U0J4W6</accession>
<keyword evidence="2" id="KW-1185">Reference proteome</keyword>
<dbReference type="SUPFAM" id="SSF55874">
    <property type="entry name" value="ATPase domain of HSP90 chaperone/DNA topoisomerase II/histidine kinase"/>
    <property type="match status" value="1"/>
</dbReference>
<organism evidence="1 2">
    <name type="scientific">Klebsiella phage vB_KpP_FBKp27</name>
    <dbReference type="NCBI Taxonomy" id="2801837"/>
    <lineage>
        <taxon>Viruses</taxon>
        <taxon>Duplodnaviria</taxon>
        <taxon>Heunggongvirae</taxon>
        <taxon>Uroviricota</taxon>
        <taxon>Caudoviricetes</taxon>
        <taxon>Schitoviridae</taxon>
        <taxon>Efbeekayvirus</taxon>
        <taxon>Efbeekayvirus Fbkp27</taxon>
    </lineage>
</organism>
<evidence type="ECO:0000313" key="1">
    <source>
        <dbReference type="EMBL" id="QQV91603.1"/>
    </source>
</evidence>
<protein>
    <submittedName>
        <fullName evidence="1">RIIA-like protein</fullName>
    </submittedName>
</protein>
<dbReference type="InterPro" id="IPR036890">
    <property type="entry name" value="HATPase_C_sf"/>
</dbReference>
<dbReference type="EMBL" id="MW394388">
    <property type="protein sequence ID" value="QQV91603.1"/>
    <property type="molecule type" value="Genomic_DNA"/>
</dbReference>
<dbReference type="Proteomes" id="UP000596379">
    <property type="component" value="Segment"/>
</dbReference>
<proteinExistence type="predicted"/>